<dbReference type="GO" id="GO:0016747">
    <property type="term" value="F:acyltransferase activity, transferring groups other than amino-acyl groups"/>
    <property type="evidence" value="ECO:0007669"/>
    <property type="project" value="InterPro"/>
</dbReference>
<evidence type="ECO:0000256" key="2">
    <source>
        <dbReference type="ARBA" id="ARBA00023315"/>
    </source>
</evidence>
<dbReference type="RefSeq" id="WP_153834159.1">
    <property type="nucleotide sequence ID" value="NZ_JBHUMW010000002.1"/>
</dbReference>
<organism evidence="4 5">
    <name type="scientific">Gracilibacillus thailandensis</name>
    <dbReference type="NCBI Taxonomy" id="563735"/>
    <lineage>
        <taxon>Bacteria</taxon>
        <taxon>Bacillati</taxon>
        <taxon>Bacillota</taxon>
        <taxon>Bacilli</taxon>
        <taxon>Bacillales</taxon>
        <taxon>Bacillaceae</taxon>
        <taxon>Gracilibacillus</taxon>
    </lineage>
</organism>
<evidence type="ECO:0000313" key="4">
    <source>
        <dbReference type="EMBL" id="MRI65311.1"/>
    </source>
</evidence>
<feature type="domain" description="N-acetyltransferase" evidence="3">
    <location>
        <begin position="5"/>
        <end position="156"/>
    </location>
</feature>
<protein>
    <submittedName>
        <fullName evidence="4">GNAT family N-acetyltransferase</fullName>
    </submittedName>
</protein>
<dbReference type="EMBL" id="WJEE01000003">
    <property type="protein sequence ID" value="MRI65311.1"/>
    <property type="molecule type" value="Genomic_DNA"/>
</dbReference>
<evidence type="ECO:0000259" key="3">
    <source>
        <dbReference type="PROSITE" id="PS51186"/>
    </source>
</evidence>
<reference evidence="4 5" key="1">
    <citation type="submission" date="2019-10" db="EMBL/GenBank/DDBJ databases">
        <title>Gracilibacillus salitolerans sp. nov., a moderate halophile isolated from a saline soil in northwest China.</title>
        <authorList>
            <person name="Gan L."/>
        </authorList>
    </citation>
    <scope>NUCLEOTIDE SEQUENCE [LARGE SCALE GENOMIC DNA]</scope>
    <source>
        <strain evidence="4 5">TP2-8</strain>
    </source>
</reference>
<dbReference type="AlphaFoldDB" id="A0A6N7QWG7"/>
<dbReference type="PROSITE" id="PS51186">
    <property type="entry name" value="GNAT"/>
    <property type="match status" value="1"/>
</dbReference>
<dbReference type="Gene3D" id="3.40.630.30">
    <property type="match status" value="1"/>
</dbReference>
<keyword evidence="2" id="KW-0012">Acyltransferase</keyword>
<dbReference type="PANTHER" id="PTHR43072">
    <property type="entry name" value="N-ACETYLTRANSFERASE"/>
    <property type="match status" value="1"/>
</dbReference>
<dbReference type="Pfam" id="PF00583">
    <property type="entry name" value="Acetyltransf_1"/>
    <property type="match status" value="1"/>
</dbReference>
<accession>A0A6N7QWG7</accession>
<name>A0A6N7QWG7_9BACI</name>
<evidence type="ECO:0000313" key="5">
    <source>
        <dbReference type="Proteomes" id="UP000435187"/>
    </source>
</evidence>
<sequence length="156" mass="17878">MENELLFRQAEARDLDKIVKMLADDPLGKTRENYRHPLPKQYIKAFEAIQSDPNNELMVAVLEGDIIGVLQITFTPYITHQGGWRATIEGVRTDESVRGKGIGTKMITWAIERAKTRNCHLVQLTTDKSRTDALRFYENLGFKATHEGLKLKFNRC</sequence>
<keyword evidence="5" id="KW-1185">Reference proteome</keyword>
<comment type="caution">
    <text evidence="4">The sequence shown here is derived from an EMBL/GenBank/DDBJ whole genome shotgun (WGS) entry which is preliminary data.</text>
</comment>
<dbReference type="InterPro" id="IPR016181">
    <property type="entry name" value="Acyl_CoA_acyltransferase"/>
</dbReference>
<dbReference type="CDD" id="cd04301">
    <property type="entry name" value="NAT_SF"/>
    <property type="match status" value="1"/>
</dbReference>
<dbReference type="InterPro" id="IPR000182">
    <property type="entry name" value="GNAT_dom"/>
</dbReference>
<dbReference type="PANTHER" id="PTHR43072:SF23">
    <property type="entry name" value="UPF0039 PROTEIN C11D3.02C"/>
    <property type="match status" value="1"/>
</dbReference>
<gene>
    <name evidence="4" type="ORF">GH885_02985</name>
</gene>
<proteinExistence type="predicted"/>
<dbReference type="SUPFAM" id="SSF55729">
    <property type="entry name" value="Acyl-CoA N-acyltransferases (Nat)"/>
    <property type="match status" value="1"/>
</dbReference>
<evidence type="ECO:0000256" key="1">
    <source>
        <dbReference type="ARBA" id="ARBA00022679"/>
    </source>
</evidence>
<keyword evidence="1 4" id="KW-0808">Transferase</keyword>
<dbReference type="Proteomes" id="UP000435187">
    <property type="component" value="Unassembled WGS sequence"/>
</dbReference>